<accession>A0AAV5FEG8</accession>
<keyword evidence="6" id="KW-1185">Reference proteome</keyword>
<feature type="region of interest" description="Disordered" evidence="4">
    <location>
        <begin position="1"/>
        <end position="24"/>
    </location>
</feature>
<dbReference type="PANTHER" id="PTHR47985">
    <property type="entry name" value="OS07G0668900 PROTEIN"/>
    <property type="match status" value="1"/>
</dbReference>
<comment type="caution">
    <text evidence="5">The sequence shown here is derived from an EMBL/GenBank/DDBJ whole genome shotgun (WGS) entry which is preliminary data.</text>
</comment>
<dbReference type="GO" id="GO:0016020">
    <property type="term" value="C:membrane"/>
    <property type="evidence" value="ECO:0007669"/>
    <property type="project" value="UniProtKB-SubCell"/>
</dbReference>
<keyword evidence="2" id="KW-0723">Serine/threonine-protein kinase</keyword>
<keyword evidence="2" id="KW-0808">Transferase</keyword>
<comment type="subcellular location">
    <subcellularLocation>
        <location evidence="1">Membrane</location>
    </subcellularLocation>
</comment>
<sequence length="215" mass="23058">MSCLPCSGSSGKEAKGMAALSPSPRPAAKAAPGFTLQVVIGGNARPLFKDRRKFSQLADPLLQGRYPKRGLYQALAVAAMCLQENAASRPLIGDVVTALSYLASHPYDPNAPTTKDSRTCPSTPRAKTHRRTISVPDAQHAANSLILNFPDMRKDTTKLGEFEQDHTEGYGSGNSSGRNDGLDVPELLAIHNGKDYRETDSINKPAAAKVIAWEN</sequence>
<evidence type="ECO:0000256" key="4">
    <source>
        <dbReference type="SAM" id="MobiDB-lite"/>
    </source>
</evidence>
<reference evidence="5" key="1">
    <citation type="journal article" date="2018" name="DNA Res.">
        <title>Multiple hybrid de novo genome assembly of finger millet, an orphan allotetraploid crop.</title>
        <authorList>
            <person name="Hatakeyama M."/>
            <person name="Aluri S."/>
            <person name="Balachadran M.T."/>
            <person name="Sivarajan S.R."/>
            <person name="Patrignani A."/>
            <person name="Gruter S."/>
            <person name="Poveda L."/>
            <person name="Shimizu-Inatsugi R."/>
            <person name="Baeten J."/>
            <person name="Francoijs K.J."/>
            <person name="Nataraja K.N."/>
            <person name="Reddy Y.A.N."/>
            <person name="Phadnis S."/>
            <person name="Ravikumar R.L."/>
            <person name="Schlapbach R."/>
            <person name="Sreeman S.M."/>
            <person name="Shimizu K.K."/>
        </authorList>
    </citation>
    <scope>NUCLEOTIDE SEQUENCE</scope>
</reference>
<keyword evidence="3" id="KW-0472">Membrane</keyword>
<evidence type="ECO:0000256" key="3">
    <source>
        <dbReference type="ARBA" id="ARBA00023136"/>
    </source>
</evidence>
<feature type="region of interest" description="Disordered" evidence="4">
    <location>
        <begin position="164"/>
        <end position="183"/>
    </location>
</feature>
<proteinExistence type="predicted"/>
<dbReference type="Proteomes" id="UP001054889">
    <property type="component" value="Unassembled WGS sequence"/>
</dbReference>
<evidence type="ECO:0000256" key="2">
    <source>
        <dbReference type="ARBA" id="ARBA00022527"/>
    </source>
</evidence>
<name>A0AAV5FEG8_ELECO</name>
<dbReference type="EMBL" id="BQKI01000084">
    <property type="protein sequence ID" value="GJN33365.1"/>
    <property type="molecule type" value="Genomic_DNA"/>
</dbReference>
<dbReference type="GO" id="GO:0004674">
    <property type="term" value="F:protein serine/threonine kinase activity"/>
    <property type="evidence" value="ECO:0007669"/>
    <property type="project" value="UniProtKB-KW"/>
</dbReference>
<evidence type="ECO:0000313" key="6">
    <source>
        <dbReference type="Proteomes" id="UP001054889"/>
    </source>
</evidence>
<gene>
    <name evidence="5" type="primary">gb21959</name>
    <name evidence="5" type="ORF">PR202_gb21959</name>
</gene>
<dbReference type="AlphaFoldDB" id="A0AAV5FEG8"/>
<organism evidence="5 6">
    <name type="scientific">Eleusine coracana subsp. coracana</name>
    <dbReference type="NCBI Taxonomy" id="191504"/>
    <lineage>
        <taxon>Eukaryota</taxon>
        <taxon>Viridiplantae</taxon>
        <taxon>Streptophyta</taxon>
        <taxon>Embryophyta</taxon>
        <taxon>Tracheophyta</taxon>
        <taxon>Spermatophyta</taxon>
        <taxon>Magnoliopsida</taxon>
        <taxon>Liliopsida</taxon>
        <taxon>Poales</taxon>
        <taxon>Poaceae</taxon>
        <taxon>PACMAD clade</taxon>
        <taxon>Chloridoideae</taxon>
        <taxon>Cynodonteae</taxon>
        <taxon>Eleusininae</taxon>
        <taxon>Eleusine</taxon>
    </lineage>
</organism>
<dbReference type="PANTHER" id="PTHR47985:SF66">
    <property type="entry name" value="OS07G0668900 PROTEIN"/>
    <property type="match status" value="1"/>
</dbReference>
<protein>
    <submittedName>
        <fullName evidence="5">Uncharacterized protein</fullName>
    </submittedName>
</protein>
<evidence type="ECO:0000313" key="5">
    <source>
        <dbReference type="EMBL" id="GJN33365.1"/>
    </source>
</evidence>
<keyword evidence="2" id="KW-0418">Kinase</keyword>
<feature type="compositionally biased region" description="Polar residues" evidence="4">
    <location>
        <begin position="111"/>
        <end position="122"/>
    </location>
</feature>
<evidence type="ECO:0000256" key="1">
    <source>
        <dbReference type="ARBA" id="ARBA00004370"/>
    </source>
</evidence>
<reference evidence="5" key="2">
    <citation type="submission" date="2021-12" db="EMBL/GenBank/DDBJ databases">
        <title>Resequencing data analysis of finger millet.</title>
        <authorList>
            <person name="Hatakeyama M."/>
            <person name="Aluri S."/>
            <person name="Balachadran M.T."/>
            <person name="Sivarajan S.R."/>
            <person name="Poveda L."/>
            <person name="Shimizu-Inatsugi R."/>
            <person name="Schlapbach R."/>
            <person name="Sreeman S.M."/>
            <person name="Shimizu K.K."/>
        </authorList>
    </citation>
    <scope>NUCLEOTIDE SEQUENCE</scope>
</reference>
<feature type="region of interest" description="Disordered" evidence="4">
    <location>
        <begin position="109"/>
        <end position="131"/>
    </location>
</feature>